<dbReference type="Proteomes" id="UP000233837">
    <property type="component" value="Unassembled WGS sequence"/>
</dbReference>
<name>A0A2I0WPE0_9ASPA</name>
<accession>A0A2I0WPE0</accession>
<proteinExistence type="predicted"/>
<dbReference type="AlphaFoldDB" id="A0A2I0WPE0"/>
<feature type="region of interest" description="Disordered" evidence="1">
    <location>
        <begin position="52"/>
        <end position="73"/>
    </location>
</feature>
<protein>
    <submittedName>
        <fullName evidence="2">Uncharacterized protein</fullName>
    </submittedName>
</protein>
<gene>
    <name evidence="2" type="ORF">MA16_Dca018022</name>
</gene>
<sequence>MAGWKSNVSWWLDRSRGGILKSVSGSPTLVGSRPGGILEYSVGGSPALFSSRVHGSSTSVGCREKVPRQSVAT</sequence>
<organism evidence="2 3">
    <name type="scientific">Dendrobium catenatum</name>
    <dbReference type="NCBI Taxonomy" id="906689"/>
    <lineage>
        <taxon>Eukaryota</taxon>
        <taxon>Viridiplantae</taxon>
        <taxon>Streptophyta</taxon>
        <taxon>Embryophyta</taxon>
        <taxon>Tracheophyta</taxon>
        <taxon>Spermatophyta</taxon>
        <taxon>Magnoliopsida</taxon>
        <taxon>Liliopsida</taxon>
        <taxon>Asparagales</taxon>
        <taxon>Orchidaceae</taxon>
        <taxon>Epidendroideae</taxon>
        <taxon>Malaxideae</taxon>
        <taxon>Dendrobiinae</taxon>
        <taxon>Dendrobium</taxon>
    </lineage>
</organism>
<reference evidence="2 3" key="2">
    <citation type="journal article" date="2017" name="Nature">
        <title>The Apostasia genome and the evolution of orchids.</title>
        <authorList>
            <person name="Zhang G.Q."/>
            <person name="Liu K.W."/>
            <person name="Li Z."/>
            <person name="Lohaus R."/>
            <person name="Hsiao Y.Y."/>
            <person name="Niu S.C."/>
            <person name="Wang J.Y."/>
            <person name="Lin Y.C."/>
            <person name="Xu Q."/>
            <person name="Chen L.J."/>
            <person name="Yoshida K."/>
            <person name="Fujiwara S."/>
            <person name="Wang Z.W."/>
            <person name="Zhang Y.Q."/>
            <person name="Mitsuda N."/>
            <person name="Wang M."/>
            <person name="Liu G.H."/>
            <person name="Pecoraro L."/>
            <person name="Huang H.X."/>
            <person name="Xiao X.J."/>
            <person name="Lin M."/>
            <person name="Wu X.Y."/>
            <person name="Wu W.L."/>
            <person name="Chen Y.Y."/>
            <person name="Chang S.B."/>
            <person name="Sakamoto S."/>
            <person name="Ohme-Takagi M."/>
            <person name="Yagi M."/>
            <person name="Zeng S.J."/>
            <person name="Shen C.Y."/>
            <person name="Yeh C.M."/>
            <person name="Luo Y.B."/>
            <person name="Tsai W.C."/>
            <person name="Van de Peer Y."/>
            <person name="Liu Z.J."/>
        </authorList>
    </citation>
    <scope>NUCLEOTIDE SEQUENCE [LARGE SCALE GENOMIC DNA]</scope>
    <source>
        <tissue evidence="2">The whole plant</tissue>
    </source>
</reference>
<reference evidence="2 3" key="1">
    <citation type="journal article" date="2016" name="Sci. Rep.">
        <title>The Dendrobium catenatum Lindl. genome sequence provides insights into polysaccharide synthase, floral development and adaptive evolution.</title>
        <authorList>
            <person name="Zhang G.Q."/>
            <person name="Xu Q."/>
            <person name="Bian C."/>
            <person name="Tsai W.C."/>
            <person name="Yeh C.M."/>
            <person name="Liu K.W."/>
            <person name="Yoshida K."/>
            <person name="Zhang L.S."/>
            <person name="Chang S.B."/>
            <person name="Chen F."/>
            <person name="Shi Y."/>
            <person name="Su Y.Y."/>
            <person name="Zhang Y.Q."/>
            <person name="Chen L.J."/>
            <person name="Yin Y."/>
            <person name="Lin M."/>
            <person name="Huang H."/>
            <person name="Deng H."/>
            <person name="Wang Z.W."/>
            <person name="Zhu S.L."/>
            <person name="Zhao X."/>
            <person name="Deng C."/>
            <person name="Niu S.C."/>
            <person name="Huang J."/>
            <person name="Wang M."/>
            <person name="Liu G.H."/>
            <person name="Yang H.J."/>
            <person name="Xiao X.J."/>
            <person name="Hsiao Y.Y."/>
            <person name="Wu W.L."/>
            <person name="Chen Y.Y."/>
            <person name="Mitsuda N."/>
            <person name="Ohme-Takagi M."/>
            <person name="Luo Y.B."/>
            <person name="Van de Peer Y."/>
            <person name="Liu Z.J."/>
        </authorList>
    </citation>
    <scope>NUCLEOTIDE SEQUENCE [LARGE SCALE GENOMIC DNA]</scope>
    <source>
        <tissue evidence="2">The whole plant</tissue>
    </source>
</reference>
<evidence type="ECO:0000313" key="2">
    <source>
        <dbReference type="EMBL" id="PKU77527.1"/>
    </source>
</evidence>
<keyword evidence="3" id="KW-1185">Reference proteome</keyword>
<evidence type="ECO:0000313" key="3">
    <source>
        <dbReference type="Proteomes" id="UP000233837"/>
    </source>
</evidence>
<dbReference type="EMBL" id="KZ502493">
    <property type="protein sequence ID" value="PKU77527.1"/>
    <property type="molecule type" value="Genomic_DNA"/>
</dbReference>
<evidence type="ECO:0000256" key="1">
    <source>
        <dbReference type="SAM" id="MobiDB-lite"/>
    </source>
</evidence>